<dbReference type="InterPro" id="IPR002416">
    <property type="entry name" value="T2SS_protein-GspH"/>
</dbReference>
<comment type="caution">
    <text evidence="6">The sequence shown here is derived from an EMBL/GenBank/DDBJ whole genome shotgun (WGS) entry which is preliminary data.</text>
</comment>
<dbReference type="InterPro" id="IPR012902">
    <property type="entry name" value="N_methyl_site"/>
</dbReference>
<accession>A0A837HS57</accession>
<dbReference type="Gene3D" id="3.30.700.10">
    <property type="entry name" value="Glycoprotein, Type 4 Pilin"/>
    <property type="match status" value="1"/>
</dbReference>
<evidence type="ECO:0000313" key="7">
    <source>
        <dbReference type="Proteomes" id="UP000033998"/>
    </source>
</evidence>
<evidence type="ECO:0000313" key="6">
    <source>
        <dbReference type="EMBL" id="KKR01394.1"/>
    </source>
</evidence>
<dbReference type="InterPro" id="IPR045584">
    <property type="entry name" value="Pilin-like"/>
</dbReference>
<keyword evidence="4" id="KW-1133">Transmembrane helix</keyword>
<dbReference type="GO" id="GO:0016020">
    <property type="term" value="C:membrane"/>
    <property type="evidence" value="ECO:0007669"/>
    <property type="project" value="UniProtKB-SubCell"/>
</dbReference>
<dbReference type="Proteomes" id="UP000033998">
    <property type="component" value="Unassembled WGS sequence"/>
</dbReference>
<dbReference type="PANTHER" id="PTHR30093">
    <property type="entry name" value="GENERAL SECRETION PATHWAY PROTEIN G"/>
    <property type="match status" value="1"/>
</dbReference>
<dbReference type="AlphaFoldDB" id="A0A837HS57"/>
<evidence type="ECO:0000256" key="3">
    <source>
        <dbReference type="ARBA" id="ARBA00022692"/>
    </source>
</evidence>
<organism evidence="6 7">
    <name type="scientific">Candidatus Nomurabacteria bacterium GW2011_GWD2_39_12</name>
    <dbReference type="NCBI Taxonomy" id="1618759"/>
    <lineage>
        <taxon>Bacteria</taxon>
        <taxon>Candidatus Nomuraibacteriota</taxon>
    </lineage>
</organism>
<proteinExistence type="predicted"/>
<dbReference type="PROSITE" id="PS00409">
    <property type="entry name" value="PROKAR_NTER_METHYL"/>
    <property type="match status" value="1"/>
</dbReference>
<keyword evidence="5" id="KW-0472">Membrane</keyword>
<keyword evidence="2" id="KW-0488">Methylation</keyword>
<dbReference type="GO" id="GO:0015628">
    <property type="term" value="P:protein secretion by the type II secretion system"/>
    <property type="evidence" value="ECO:0007669"/>
    <property type="project" value="InterPro"/>
</dbReference>
<evidence type="ECO:0000256" key="5">
    <source>
        <dbReference type="ARBA" id="ARBA00023136"/>
    </source>
</evidence>
<dbReference type="SUPFAM" id="SSF54523">
    <property type="entry name" value="Pili subunits"/>
    <property type="match status" value="1"/>
</dbReference>
<protein>
    <submittedName>
        <fullName evidence="6">Uncharacterized protein</fullName>
    </submittedName>
</protein>
<keyword evidence="3" id="KW-0812">Transmembrane</keyword>
<evidence type="ECO:0000256" key="2">
    <source>
        <dbReference type="ARBA" id="ARBA00022481"/>
    </source>
</evidence>
<comment type="subcellular location">
    <subcellularLocation>
        <location evidence="1">Membrane</location>
        <topology evidence="1">Single-pass membrane protein</topology>
    </subcellularLocation>
</comment>
<dbReference type="EMBL" id="LBWE01000008">
    <property type="protein sequence ID" value="KKR01394.1"/>
    <property type="molecule type" value="Genomic_DNA"/>
</dbReference>
<gene>
    <name evidence="6" type="ORF">UT27_C0008G0014</name>
</gene>
<name>A0A837HS57_9BACT</name>
<dbReference type="PRINTS" id="PR00885">
    <property type="entry name" value="BCTERIALGSPH"/>
</dbReference>
<evidence type="ECO:0000256" key="4">
    <source>
        <dbReference type="ARBA" id="ARBA00022989"/>
    </source>
</evidence>
<dbReference type="Pfam" id="PF07963">
    <property type="entry name" value="N_methyl"/>
    <property type="match status" value="1"/>
</dbReference>
<dbReference type="GO" id="GO:0015627">
    <property type="term" value="C:type II protein secretion system complex"/>
    <property type="evidence" value="ECO:0007669"/>
    <property type="project" value="InterPro"/>
</dbReference>
<reference evidence="6 7" key="1">
    <citation type="journal article" date="2015" name="Nature">
        <title>rRNA introns, odd ribosomes, and small enigmatic genomes across a large radiation of phyla.</title>
        <authorList>
            <person name="Brown C.T."/>
            <person name="Hug L.A."/>
            <person name="Thomas B.C."/>
            <person name="Sharon I."/>
            <person name="Castelle C.J."/>
            <person name="Singh A."/>
            <person name="Wilkins M.J."/>
            <person name="Williams K.H."/>
            <person name="Banfield J.F."/>
        </authorList>
    </citation>
    <scope>NUCLEOTIDE SEQUENCE [LARGE SCALE GENOMIC DNA]</scope>
</reference>
<dbReference type="NCBIfam" id="TIGR02532">
    <property type="entry name" value="IV_pilin_GFxxxE"/>
    <property type="match status" value="1"/>
</dbReference>
<evidence type="ECO:0000256" key="1">
    <source>
        <dbReference type="ARBA" id="ARBA00004167"/>
    </source>
</evidence>
<dbReference type="PANTHER" id="PTHR30093:SF44">
    <property type="entry name" value="TYPE II SECRETION SYSTEM CORE PROTEIN G"/>
    <property type="match status" value="1"/>
</dbReference>
<sequence length="158" mass="15503">MKMNFKKGFTLIELLVVVAIIGILASVVLASLNTARAKGANAAIKANLANIRAQAEIVYDATPNAYGTAANATTACAATGWTPTAGSLFANTTINAAIIAAATSAGAGGACFSSIGTGSAWAASMPLKPGDSAGAYWCVDSTGVSAGKTGPATTTNCP</sequence>